<feature type="region of interest" description="Disordered" evidence="1">
    <location>
        <begin position="1"/>
        <end position="75"/>
    </location>
</feature>
<sequence>MASHRSGHDISTCFSKNGFPDWWGDRPRGFGRGAGLKPARIGRSIDEEEEGDELACDGEAVQPPSDSPASQRATSPVLVPAECLDEAGVGSRSAALVEDGSNEPRIGDEDNLKVDVEEMGHGKRVEYSFVKLEDFVTNTMQKLSSPLPSSSLKASAAGHRSFLAVLTAGTKPRSFKEVMKFPQWREAMKKQIEALEDNKT</sequence>
<evidence type="ECO:0000313" key="2">
    <source>
        <dbReference type="EMBL" id="GAA0184139.1"/>
    </source>
</evidence>
<keyword evidence="3" id="KW-1185">Reference proteome</keyword>
<reference evidence="2 3" key="1">
    <citation type="submission" date="2024-01" db="EMBL/GenBank/DDBJ databases">
        <title>The complete chloroplast genome sequence of Lithospermum erythrorhizon: insights into the phylogenetic relationship among Boraginaceae species and the maternal lineages of purple gromwells.</title>
        <authorList>
            <person name="Okada T."/>
            <person name="Watanabe K."/>
        </authorList>
    </citation>
    <scope>NUCLEOTIDE SEQUENCE [LARGE SCALE GENOMIC DNA]</scope>
</reference>
<comment type="caution">
    <text evidence="2">The sequence shown here is derived from an EMBL/GenBank/DDBJ whole genome shotgun (WGS) entry which is preliminary data.</text>
</comment>
<protein>
    <submittedName>
        <fullName evidence="2">Uncharacterized protein</fullName>
    </submittedName>
</protein>
<evidence type="ECO:0000313" key="3">
    <source>
        <dbReference type="Proteomes" id="UP001454036"/>
    </source>
</evidence>
<name>A0AAV3RT23_LITER</name>
<dbReference type="EMBL" id="BAABME010011686">
    <property type="protein sequence ID" value="GAA0184139.1"/>
    <property type="molecule type" value="Genomic_DNA"/>
</dbReference>
<feature type="compositionally biased region" description="Acidic residues" evidence="1">
    <location>
        <begin position="46"/>
        <end position="56"/>
    </location>
</feature>
<evidence type="ECO:0000256" key="1">
    <source>
        <dbReference type="SAM" id="MobiDB-lite"/>
    </source>
</evidence>
<accession>A0AAV3RT23</accession>
<organism evidence="2 3">
    <name type="scientific">Lithospermum erythrorhizon</name>
    <name type="common">Purple gromwell</name>
    <name type="synonym">Lithospermum officinale var. erythrorhizon</name>
    <dbReference type="NCBI Taxonomy" id="34254"/>
    <lineage>
        <taxon>Eukaryota</taxon>
        <taxon>Viridiplantae</taxon>
        <taxon>Streptophyta</taxon>
        <taxon>Embryophyta</taxon>
        <taxon>Tracheophyta</taxon>
        <taxon>Spermatophyta</taxon>
        <taxon>Magnoliopsida</taxon>
        <taxon>eudicotyledons</taxon>
        <taxon>Gunneridae</taxon>
        <taxon>Pentapetalae</taxon>
        <taxon>asterids</taxon>
        <taxon>lamiids</taxon>
        <taxon>Boraginales</taxon>
        <taxon>Boraginaceae</taxon>
        <taxon>Boraginoideae</taxon>
        <taxon>Lithospermeae</taxon>
        <taxon>Lithospermum</taxon>
    </lineage>
</organism>
<proteinExistence type="predicted"/>
<gene>
    <name evidence="2" type="ORF">LIER_31432</name>
</gene>
<dbReference type="AlphaFoldDB" id="A0AAV3RT23"/>
<dbReference type="Proteomes" id="UP001454036">
    <property type="component" value="Unassembled WGS sequence"/>
</dbReference>